<evidence type="ECO:0000313" key="4">
    <source>
        <dbReference type="Proteomes" id="UP000062973"/>
    </source>
</evidence>
<proteinExistence type="predicted"/>
<keyword evidence="2" id="KW-0732">Signal</keyword>
<dbReference type="Pfam" id="PF03995">
    <property type="entry name" value="Inhibitor_I36"/>
    <property type="match status" value="1"/>
</dbReference>
<organism evidence="3 4">
    <name type="scientific">Amycolatopsis methanolica 239</name>
    <dbReference type="NCBI Taxonomy" id="1068978"/>
    <lineage>
        <taxon>Bacteria</taxon>
        <taxon>Bacillati</taxon>
        <taxon>Actinomycetota</taxon>
        <taxon>Actinomycetes</taxon>
        <taxon>Pseudonocardiales</taxon>
        <taxon>Pseudonocardiaceae</taxon>
        <taxon>Amycolatopsis</taxon>
        <taxon>Amycolatopsis methanolica group</taxon>
    </lineage>
</organism>
<dbReference type="Proteomes" id="UP000062973">
    <property type="component" value="Chromosome"/>
</dbReference>
<evidence type="ECO:0000256" key="2">
    <source>
        <dbReference type="SAM" id="SignalP"/>
    </source>
</evidence>
<accession>A0A076MU28</accession>
<feature type="compositionally biased region" description="Basic and acidic residues" evidence="1">
    <location>
        <begin position="81"/>
        <end position="91"/>
    </location>
</feature>
<sequence>MLLPVLAIAFVPATAAAQEIPTFDGRDCPQDSLCLYRDHGFTGGGLALRPGDRIDDLATHDLADRISSWTNDTGVTNVQGRGEDHFPDRRPGPARMRPAVGLCPDTGRGRLSYERAEYLFKQATRALAPAGRGFTLRQLWSGRGV</sequence>
<dbReference type="AlphaFoldDB" id="A0A076MU28"/>
<keyword evidence="4" id="KW-1185">Reference proteome</keyword>
<dbReference type="STRING" id="1068978.AMETH_1230"/>
<evidence type="ECO:0000256" key="1">
    <source>
        <dbReference type="SAM" id="MobiDB-lite"/>
    </source>
</evidence>
<dbReference type="PATRIC" id="fig|1068978.7.peg.1296"/>
<protein>
    <recommendedName>
        <fullName evidence="5">Peptidase inhibitor family I36</fullName>
    </recommendedName>
</protein>
<dbReference type="HOGENOM" id="CLU_1782823_0_0_11"/>
<dbReference type="KEGG" id="amq:AMETH_1230"/>
<dbReference type="eggNOG" id="COG4974">
    <property type="taxonomic scope" value="Bacteria"/>
</dbReference>
<feature type="chain" id="PRO_5001715144" description="Peptidase inhibitor family I36" evidence="2">
    <location>
        <begin position="18"/>
        <end position="145"/>
    </location>
</feature>
<reference evidence="3 4" key="1">
    <citation type="submission" date="2014-07" db="EMBL/GenBank/DDBJ databases">
        <title>Whole Genome Sequence of the Amycolatopsis methanolica 239.</title>
        <authorList>
            <person name="Tang B."/>
        </authorList>
    </citation>
    <scope>NUCLEOTIDE SEQUENCE [LARGE SCALE GENOMIC DNA]</scope>
    <source>
        <strain evidence="3 4">239</strain>
    </source>
</reference>
<dbReference type="EMBL" id="CP009110">
    <property type="protein sequence ID" value="AIJ21322.1"/>
    <property type="molecule type" value="Genomic_DNA"/>
</dbReference>
<feature type="region of interest" description="Disordered" evidence="1">
    <location>
        <begin position="80"/>
        <end position="101"/>
    </location>
</feature>
<feature type="signal peptide" evidence="2">
    <location>
        <begin position="1"/>
        <end position="17"/>
    </location>
</feature>
<gene>
    <name evidence="3" type="ORF">AMETH_1230</name>
</gene>
<evidence type="ECO:0000313" key="3">
    <source>
        <dbReference type="EMBL" id="AIJ21322.1"/>
    </source>
</evidence>
<name>A0A076MU28_AMYME</name>
<evidence type="ECO:0008006" key="5">
    <source>
        <dbReference type="Google" id="ProtNLM"/>
    </source>
</evidence>